<reference evidence="2" key="2">
    <citation type="journal article" date="2014" name="ISME J.">
        <title>Microbial stratification in low pH oxic and suboxic macroscopic growths along an acid mine drainage.</title>
        <authorList>
            <person name="Mendez-Garcia C."/>
            <person name="Mesa V."/>
            <person name="Sprenger R.R."/>
            <person name="Richter M."/>
            <person name="Diez M.S."/>
            <person name="Solano J."/>
            <person name="Bargiela R."/>
            <person name="Golyshina O.V."/>
            <person name="Manteca A."/>
            <person name="Ramos J.L."/>
            <person name="Gallego J.R."/>
            <person name="Llorente I."/>
            <person name="Martins Dos Santos V.A."/>
            <person name="Jensen O.N."/>
            <person name="Pelaez A.I."/>
            <person name="Sanchez J."/>
            <person name="Ferrer M."/>
        </authorList>
    </citation>
    <scope>NUCLEOTIDE SEQUENCE</scope>
</reference>
<evidence type="ECO:0000313" key="2">
    <source>
        <dbReference type="EMBL" id="EQD53351.1"/>
    </source>
</evidence>
<sequence length="105" mass="12084">MREYQRKVAKHYAELRALGFLLRGTVNRRYTRCGTPGCGCQTNPSARHGPYYDWTRKVDGKTVTVRLTAGQAKVVREWIARVRRFDRIAEEIQTVSAEAVQLVDE</sequence>
<organism evidence="2">
    <name type="scientific">mine drainage metagenome</name>
    <dbReference type="NCBI Taxonomy" id="410659"/>
    <lineage>
        <taxon>unclassified sequences</taxon>
        <taxon>metagenomes</taxon>
        <taxon>ecological metagenomes</taxon>
    </lineage>
</organism>
<feature type="domain" description="DUF6788" evidence="1">
    <location>
        <begin position="6"/>
        <end position="72"/>
    </location>
</feature>
<dbReference type="InterPro" id="IPR046738">
    <property type="entry name" value="DUF6788"/>
</dbReference>
<dbReference type="EMBL" id="AUZY01006756">
    <property type="protein sequence ID" value="EQD53351.1"/>
    <property type="molecule type" value="Genomic_DNA"/>
</dbReference>
<evidence type="ECO:0000259" key="1">
    <source>
        <dbReference type="Pfam" id="PF20586"/>
    </source>
</evidence>
<proteinExistence type="predicted"/>
<protein>
    <recommendedName>
        <fullName evidence="1">DUF6788 domain-containing protein</fullName>
    </recommendedName>
</protein>
<reference evidence="2" key="1">
    <citation type="submission" date="2013-08" db="EMBL/GenBank/DDBJ databases">
        <authorList>
            <person name="Mendez C."/>
            <person name="Richter M."/>
            <person name="Ferrer M."/>
            <person name="Sanchez J."/>
        </authorList>
    </citation>
    <scope>NUCLEOTIDE SEQUENCE</scope>
</reference>
<dbReference type="Pfam" id="PF20586">
    <property type="entry name" value="DUF6788"/>
    <property type="match status" value="1"/>
</dbReference>
<name>T0ZYQ9_9ZZZZ</name>
<comment type="caution">
    <text evidence="2">The sequence shown here is derived from an EMBL/GenBank/DDBJ whole genome shotgun (WGS) entry which is preliminary data.</text>
</comment>
<accession>T0ZYQ9</accession>
<gene>
    <name evidence="2" type="ORF">B1B_10310</name>
</gene>
<dbReference type="AlphaFoldDB" id="T0ZYQ9"/>